<feature type="signal peptide" evidence="5">
    <location>
        <begin position="1"/>
        <end position="29"/>
    </location>
</feature>
<dbReference type="RefSeq" id="WP_183541974.1">
    <property type="nucleotide sequence ID" value="NZ_BMQT01000001.1"/>
</dbReference>
<feature type="chain" id="PRO_5030802834" evidence="5">
    <location>
        <begin position="30"/>
        <end position="467"/>
    </location>
</feature>
<dbReference type="EMBL" id="JACHXG010000001">
    <property type="protein sequence ID" value="MBB3087616.1"/>
    <property type="molecule type" value="Genomic_DNA"/>
</dbReference>
<dbReference type="SUPFAM" id="SSF51126">
    <property type="entry name" value="Pectin lyase-like"/>
    <property type="match status" value="1"/>
</dbReference>
<organism evidence="7 8">
    <name type="scientific">Nocardioides albus</name>
    <dbReference type="NCBI Taxonomy" id="1841"/>
    <lineage>
        <taxon>Bacteria</taxon>
        <taxon>Bacillati</taxon>
        <taxon>Actinomycetota</taxon>
        <taxon>Actinomycetes</taxon>
        <taxon>Propionibacteriales</taxon>
        <taxon>Nocardioidaceae</taxon>
        <taxon>Nocardioides</taxon>
    </lineage>
</organism>
<dbReference type="Pfam" id="PF12708">
    <property type="entry name" value="Pect-lyase_RHGA_epim"/>
    <property type="match status" value="1"/>
</dbReference>
<dbReference type="GO" id="GO:0004650">
    <property type="term" value="F:polygalacturonase activity"/>
    <property type="evidence" value="ECO:0007669"/>
    <property type="project" value="InterPro"/>
</dbReference>
<keyword evidence="3 4" id="KW-0326">Glycosidase</keyword>
<evidence type="ECO:0000256" key="3">
    <source>
        <dbReference type="ARBA" id="ARBA00023295"/>
    </source>
</evidence>
<accession>A0A7W5A0V9</accession>
<dbReference type="PANTHER" id="PTHR31339:SF9">
    <property type="entry name" value="PLASMIN AND FIBRONECTIN-BINDING PROTEIN A"/>
    <property type="match status" value="1"/>
</dbReference>
<evidence type="ECO:0000259" key="6">
    <source>
        <dbReference type="Pfam" id="PF12708"/>
    </source>
</evidence>
<dbReference type="InterPro" id="IPR012334">
    <property type="entry name" value="Pectin_lyas_fold"/>
</dbReference>
<keyword evidence="5" id="KW-0732">Signal</keyword>
<proteinExistence type="inferred from homology"/>
<keyword evidence="2 4" id="KW-0378">Hydrolase</keyword>
<comment type="similarity">
    <text evidence="1 4">Belongs to the glycosyl hydrolase 28 family.</text>
</comment>
<evidence type="ECO:0000256" key="5">
    <source>
        <dbReference type="SAM" id="SignalP"/>
    </source>
</evidence>
<evidence type="ECO:0000256" key="1">
    <source>
        <dbReference type="ARBA" id="ARBA00008834"/>
    </source>
</evidence>
<dbReference type="Gene3D" id="2.160.20.10">
    <property type="entry name" value="Single-stranded right-handed beta-helix, Pectin lyase-like"/>
    <property type="match status" value="1"/>
</dbReference>
<dbReference type="PANTHER" id="PTHR31339">
    <property type="entry name" value="PECTIN LYASE-RELATED"/>
    <property type="match status" value="1"/>
</dbReference>
<dbReference type="Proteomes" id="UP000577707">
    <property type="component" value="Unassembled WGS sequence"/>
</dbReference>
<name>A0A7W5A0V9_9ACTN</name>
<dbReference type="AlphaFoldDB" id="A0A7W5A0V9"/>
<protein>
    <submittedName>
        <fullName evidence="7">Polygalacturonase</fullName>
    </submittedName>
</protein>
<evidence type="ECO:0000256" key="4">
    <source>
        <dbReference type="RuleBase" id="RU361169"/>
    </source>
</evidence>
<evidence type="ECO:0000313" key="8">
    <source>
        <dbReference type="Proteomes" id="UP000577707"/>
    </source>
</evidence>
<dbReference type="InterPro" id="IPR024535">
    <property type="entry name" value="RHGA/B-epi-like_pectate_lyase"/>
</dbReference>
<dbReference type="InterPro" id="IPR006626">
    <property type="entry name" value="PbH1"/>
</dbReference>
<comment type="caution">
    <text evidence="7">The sequence shown here is derived from an EMBL/GenBank/DDBJ whole genome shotgun (WGS) entry which is preliminary data.</text>
</comment>
<evidence type="ECO:0000256" key="2">
    <source>
        <dbReference type="ARBA" id="ARBA00022801"/>
    </source>
</evidence>
<dbReference type="InterPro" id="IPR051801">
    <property type="entry name" value="GH28_Enzymes"/>
</dbReference>
<gene>
    <name evidence="7" type="ORF">FHS12_000539</name>
</gene>
<dbReference type="InterPro" id="IPR011050">
    <property type="entry name" value="Pectin_lyase_fold/virulence"/>
</dbReference>
<feature type="domain" description="Rhamnogalacturonase A/B/Epimerase-like pectate lyase" evidence="6">
    <location>
        <begin position="64"/>
        <end position="117"/>
    </location>
</feature>
<keyword evidence="8" id="KW-1185">Reference proteome</keyword>
<dbReference type="Pfam" id="PF00295">
    <property type="entry name" value="Glyco_hydro_28"/>
    <property type="match status" value="1"/>
</dbReference>
<reference evidence="7 8" key="1">
    <citation type="submission" date="2020-08" db="EMBL/GenBank/DDBJ databases">
        <title>Genomic Encyclopedia of Type Strains, Phase III (KMG-III): the genomes of soil and plant-associated and newly described type strains.</title>
        <authorList>
            <person name="Whitman W."/>
        </authorList>
    </citation>
    <scope>NUCLEOTIDE SEQUENCE [LARGE SCALE GENOMIC DNA]</scope>
    <source>
        <strain evidence="7 8">CECT 3302</strain>
    </source>
</reference>
<sequence length="467" mass="50751">MRHRRKRTTPLLLALGLVGTLAAAMPATADQPVERPAGGPDAAAIAKIVDHIGEPAIPDRDYEITDFGAVGDGTTDALPAIRAAIEKASADGGGRVVLPEGTWLSEGPVHLASNIDLHVSDGATLLFGTDTDDYLPVVRTRWEGTELDGYSPLIYANAVHDVAITGSGTIDGNEDSEFHAWKAQEKPDQLRLRQMGFDGVPVEERVFGKGTFLRPSAIQFFNAERVLLEDYTVTNSPFWINHLVYTDQATVRGLNVDSHRANNDGIDVDSSTNVLIEENRFRTGDDSVVVKSGRDLDGRTIARPSENVVIRRNDMGGEDGIALGSEMSGGIKGVYFTDNVLRDGASAIRFKGNLDRGGTVEKIRVSNMEVGSFETFIWFQLDYPGELGGNYPPVYRDIVFSDITVASAKTGLDIHGPADAPLSDVTLRDVTIDQVETPMVLENVEDLRFDDVRFGDQHVDGELDWVS</sequence>
<dbReference type="InterPro" id="IPR000743">
    <property type="entry name" value="Glyco_hydro_28"/>
</dbReference>
<dbReference type="SMART" id="SM00710">
    <property type="entry name" value="PbH1"/>
    <property type="match status" value="5"/>
</dbReference>
<dbReference type="GO" id="GO:0005975">
    <property type="term" value="P:carbohydrate metabolic process"/>
    <property type="evidence" value="ECO:0007669"/>
    <property type="project" value="InterPro"/>
</dbReference>
<evidence type="ECO:0000313" key="7">
    <source>
        <dbReference type="EMBL" id="MBB3087616.1"/>
    </source>
</evidence>